<sequence>MIFDPLIAHVNKIIHLSKDEEQEFCSYFHLKTIDKKDFILQQGEICKFEGFVLEGCFRTFTLDKKGNENTMFFAAKDWWLMDIDSFMNNKPSELNIQALEDSQVLIINRKNKEQLYAAIPSAEKLFRIMFQKSVVAWQRRLVQNHSLTAKERYLLFISTYPEIASKLTDRQTSSYLGITHEFLSKIKKQL</sequence>
<proteinExistence type="predicted"/>
<feature type="domain" description="Cyclic nucleotide-binding" evidence="1">
    <location>
        <begin position="12"/>
        <end position="115"/>
    </location>
</feature>
<reference evidence="2 3" key="1">
    <citation type="submission" date="2016-10" db="EMBL/GenBank/DDBJ databases">
        <authorList>
            <person name="de Groot N.N."/>
        </authorList>
    </citation>
    <scope>NUCLEOTIDE SEQUENCE [LARGE SCALE GENOMIC DNA]</scope>
    <source>
        <strain evidence="2 3">MAR_2009_71</strain>
    </source>
</reference>
<dbReference type="GO" id="GO:0016301">
    <property type="term" value="F:kinase activity"/>
    <property type="evidence" value="ECO:0007669"/>
    <property type="project" value="UniProtKB-KW"/>
</dbReference>
<name>A0A1H4S2T3_9FLAO</name>
<dbReference type="Gene3D" id="2.60.120.10">
    <property type="entry name" value="Jelly Rolls"/>
    <property type="match status" value="1"/>
</dbReference>
<dbReference type="Proteomes" id="UP000183038">
    <property type="component" value="Unassembled WGS sequence"/>
</dbReference>
<dbReference type="CDD" id="cd00038">
    <property type="entry name" value="CAP_ED"/>
    <property type="match status" value="1"/>
</dbReference>
<dbReference type="EMBL" id="FNTB01000001">
    <property type="protein sequence ID" value="SEC38347.1"/>
    <property type="molecule type" value="Genomic_DNA"/>
</dbReference>
<evidence type="ECO:0000259" key="1">
    <source>
        <dbReference type="PROSITE" id="PS50042"/>
    </source>
</evidence>
<accession>A0A1H4S2T3</accession>
<evidence type="ECO:0000313" key="3">
    <source>
        <dbReference type="Proteomes" id="UP000183038"/>
    </source>
</evidence>
<keyword evidence="2" id="KW-0418">Kinase</keyword>
<dbReference type="SUPFAM" id="SSF51206">
    <property type="entry name" value="cAMP-binding domain-like"/>
    <property type="match status" value="1"/>
</dbReference>
<dbReference type="PROSITE" id="PS50042">
    <property type="entry name" value="CNMP_BINDING_3"/>
    <property type="match status" value="1"/>
</dbReference>
<dbReference type="RefSeq" id="WP_058102690.1">
    <property type="nucleotide sequence ID" value="NZ_FNTB01000001.1"/>
</dbReference>
<dbReference type="InterPro" id="IPR014710">
    <property type="entry name" value="RmlC-like_jellyroll"/>
</dbReference>
<dbReference type="InterPro" id="IPR000595">
    <property type="entry name" value="cNMP-bd_dom"/>
</dbReference>
<keyword evidence="2" id="KW-0808">Transferase</keyword>
<evidence type="ECO:0000313" key="2">
    <source>
        <dbReference type="EMBL" id="SEC38347.1"/>
    </source>
</evidence>
<dbReference type="InterPro" id="IPR018490">
    <property type="entry name" value="cNMP-bd_dom_sf"/>
</dbReference>
<protein>
    <submittedName>
        <fullName evidence="2">cAMP-binding domain of CRP or a regulatory subunit of cAMP-dependent protein kinases</fullName>
    </submittedName>
</protein>
<organism evidence="2 3">
    <name type="scientific">Maribacter dokdonensis</name>
    <dbReference type="NCBI Taxonomy" id="320912"/>
    <lineage>
        <taxon>Bacteria</taxon>
        <taxon>Pseudomonadati</taxon>
        <taxon>Bacteroidota</taxon>
        <taxon>Flavobacteriia</taxon>
        <taxon>Flavobacteriales</taxon>
        <taxon>Flavobacteriaceae</taxon>
        <taxon>Maribacter</taxon>
    </lineage>
</organism>
<dbReference type="AlphaFoldDB" id="A0A1H4S2T3"/>
<dbReference type="Pfam" id="PF00027">
    <property type="entry name" value="cNMP_binding"/>
    <property type="match status" value="1"/>
</dbReference>
<gene>
    <name evidence="2" type="ORF">SAMN05192540_3035</name>
</gene>
<dbReference type="OrthoDB" id="1092431at2"/>